<evidence type="ECO:0008006" key="4">
    <source>
        <dbReference type="Google" id="ProtNLM"/>
    </source>
</evidence>
<dbReference type="RefSeq" id="WP_096431387.1">
    <property type="nucleotide sequence ID" value="NZ_NTJD01000002.1"/>
</dbReference>
<dbReference type="AlphaFoldDB" id="A0A2A4CU65"/>
<evidence type="ECO:0000313" key="3">
    <source>
        <dbReference type="Proteomes" id="UP000243507"/>
    </source>
</evidence>
<comment type="caution">
    <text evidence="2">The sequence shown here is derived from an EMBL/GenBank/DDBJ whole genome shotgun (WGS) entry which is preliminary data.</text>
</comment>
<name>A0A2A4CU65_9RHOB</name>
<dbReference type="OrthoDB" id="7871100at2"/>
<protein>
    <recommendedName>
        <fullName evidence="4">Colicin transporter</fullName>
    </recommendedName>
</protein>
<feature type="coiled-coil region" evidence="1">
    <location>
        <begin position="83"/>
        <end position="152"/>
    </location>
</feature>
<proteinExistence type="predicted"/>
<accession>A0A2A4CU65</accession>
<evidence type="ECO:0000256" key="1">
    <source>
        <dbReference type="SAM" id="Coils"/>
    </source>
</evidence>
<dbReference type="EMBL" id="NTJD01000002">
    <property type="protein sequence ID" value="PCD77689.1"/>
    <property type="molecule type" value="Genomic_DNA"/>
</dbReference>
<keyword evidence="1" id="KW-0175">Coiled coil</keyword>
<sequence length="212" mass="22332">MSEIAEFERRISFALERVERGFEAAMARAEAIRAAEAADFAAAAAQVEAALAETQEMGQSAAPVVAPAEAPVTTPDPAQEAELAQLREALDAERMANAQLSERVRAIREKQENTLSALEKRLAATTRALEALKAEASRLKRANADLAAANQSLVAAGPEGAGALVNRAMQAELESLRAARGAEAAELADLISALEPVLDEAEARSKTETKDA</sequence>
<reference evidence="2 3" key="1">
    <citation type="submission" date="2017-09" db="EMBL/GenBank/DDBJ databases">
        <title>A multilocus sequence analysis scheme for characterization of bacteria in the genus Thioclava.</title>
        <authorList>
            <person name="Liu Y."/>
            <person name="Shao Z."/>
        </authorList>
    </citation>
    <scope>NUCLEOTIDE SEQUENCE [LARGE SCALE GENOMIC DNA]</scope>
    <source>
        <strain evidence="2 3">CAU 1312</strain>
    </source>
</reference>
<dbReference type="Proteomes" id="UP000243507">
    <property type="component" value="Unassembled WGS sequence"/>
</dbReference>
<keyword evidence="3" id="KW-1185">Reference proteome</keyword>
<gene>
    <name evidence="2" type="ORF">CLN94_04105</name>
</gene>
<organism evidence="2 3">
    <name type="scientific">Pseudothioclava arenosa</name>
    <dbReference type="NCBI Taxonomy" id="1795308"/>
    <lineage>
        <taxon>Bacteria</taxon>
        <taxon>Pseudomonadati</taxon>
        <taxon>Pseudomonadota</taxon>
        <taxon>Alphaproteobacteria</taxon>
        <taxon>Rhodobacterales</taxon>
        <taxon>Paracoccaceae</taxon>
        <taxon>Pseudothioclava</taxon>
    </lineage>
</organism>
<evidence type="ECO:0000313" key="2">
    <source>
        <dbReference type="EMBL" id="PCD77689.1"/>
    </source>
</evidence>